<accession>A0ABD0QL71</accession>
<keyword evidence="3" id="KW-1185">Reference proteome</keyword>
<feature type="region of interest" description="Disordered" evidence="1">
    <location>
        <begin position="76"/>
        <end position="121"/>
    </location>
</feature>
<protein>
    <submittedName>
        <fullName evidence="2">Uncharacterized protein</fullName>
    </submittedName>
</protein>
<dbReference type="AlphaFoldDB" id="A0ABD0QL71"/>
<reference evidence="2 3" key="1">
    <citation type="submission" date="2024-05" db="EMBL/GenBank/DDBJ databases">
        <title>Genome sequencing and assembly of Indian major carp, Cirrhinus mrigala (Hamilton, 1822).</title>
        <authorList>
            <person name="Mohindra V."/>
            <person name="Chowdhury L.M."/>
            <person name="Lal K."/>
            <person name="Jena J.K."/>
        </authorList>
    </citation>
    <scope>NUCLEOTIDE SEQUENCE [LARGE SCALE GENOMIC DNA]</scope>
    <source>
        <strain evidence="2">CM1030</strain>
        <tissue evidence="2">Blood</tissue>
    </source>
</reference>
<sequence>RRRRPYLYRKRAIHRSRAAYSFEDSESLADARPLNASNSFMSRRERRRRLTMSVWEQRTSQLRRHRQMSSREILFNSPSEEHDGPPGCPHHRKPGISPSNSKRRAIETTTTTTMPEGNLEPPMPMDMPVDEQALSIHIPEPPLAIPIPEPPMPVDISLPEPPVTLNLPLTEPSESKTSPEGTLDINNHCPRLNGNRRQRAVRKYRPPAMGDTLTPDMGPRPRRPRHREPHTDGRGKETQQEDGGVDSREQRPGNEGDEKDSKNDGEISPDGRVLEQ</sequence>
<feature type="non-terminal residue" evidence="2">
    <location>
        <position position="1"/>
    </location>
</feature>
<dbReference type="EMBL" id="JAMKFB020000008">
    <property type="protein sequence ID" value="KAL0186983.1"/>
    <property type="molecule type" value="Genomic_DNA"/>
</dbReference>
<organism evidence="2 3">
    <name type="scientific">Cirrhinus mrigala</name>
    <name type="common">Mrigala</name>
    <dbReference type="NCBI Taxonomy" id="683832"/>
    <lineage>
        <taxon>Eukaryota</taxon>
        <taxon>Metazoa</taxon>
        <taxon>Chordata</taxon>
        <taxon>Craniata</taxon>
        <taxon>Vertebrata</taxon>
        <taxon>Euteleostomi</taxon>
        <taxon>Actinopterygii</taxon>
        <taxon>Neopterygii</taxon>
        <taxon>Teleostei</taxon>
        <taxon>Ostariophysi</taxon>
        <taxon>Cypriniformes</taxon>
        <taxon>Cyprinidae</taxon>
        <taxon>Labeoninae</taxon>
        <taxon>Labeonini</taxon>
        <taxon>Cirrhinus</taxon>
    </lineage>
</organism>
<name>A0ABD0QL71_CIRMR</name>
<evidence type="ECO:0000313" key="3">
    <source>
        <dbReference type="Proteomes" id="UP001529510"/>
    </source>
</evidence>
<dbReference type="Proteomes" id="UP001529510">
    <property type="component" value="Unassembled WGS sequence"/>
</dbReference>
<feature type="region of interest" description="Disordered" evidence="1">
    <location>
        <begin position="150"/>
        <end position="276"/>
    </location>
</feature>
<evidence type="ECO:0000256" key="1">
    <source>
        <dbReference type="SAM" id="MobiDB-lite"/>
    </source>
</evidence>
<feature type="compositionally biased region" description="Basic residues" evidence="1">
    <location>
        <begin position="194"/>
        <end position="205"/>
    </location>
</feature>
<feature type="non-terminal residue" evidence="2">
    <location>
        <position position="276"/>
    </location>
</feature>
<comment type="caution">
    <text evidence="2">The sequence shown here is derived from an EMBL/GenBank/DDBJ whole genome shotgun (WGS) entry which is preliminary data.</text>
</comment>
<feature type="compositionally biased region" description="Basic and acidic residues" evidence="1">
    <location>
        <begin position="229"/>
        <end position="265"/>
    </location>
</feature>
<gene>
    <name evidence="2" type="ORF">M9458_018653</name>
</gene>
<proteinExistence type="predicted"/>
<evidence type="ECO:0000313" key="2">
    <source>
        <dbReference type="EMBL" id="KAL0186983.1"/>
    </source>
</evidence>